<reference evidence="3 4" key="1">
    <citation type="journal article" date="2015" name="Sci. Rep.">
        <title>Genome of the facultative scuticociliatosis pathogen Pseudocohnilembus persalinus provides insight into its virulence through horizontal gene transfer.</title>
        <authorList>
            <person name="Xiong J."/>
            <person name="Wang G."/>
            <person name="Cheng J."/>
            <person name="Tian M."/>
            <person name="Pan X."/>
            <person name="Warren A."/>
            <person name="Jiang C."/>
            <person name="Yuan D."/>
            <person name="Miao W."/>
        </authorList>
    </citation>
    <scope>NUCLEOTIDE SEQUENCE [LARGE SCALE GENOMIC DNA]</scope>
    <source>
        <strain evidence="3">36N120E</strain>
    </source>
</reference>
<dbReference type="OMA" id="CTVYESI"/>
<organism evidence="3 4">
    <name type="scientific">Pseudocohnilembus persalinus</name>
    <name type="common">Ciliate</name>
    <dbReference type="NCBI Taxonomy" id="266149"/>
    <lineage>
        <taxon>Eukaryota</taxon>
        <taxon>Sar</taxon>
        <taxon>Alveolata</taxon>
        <taxon>Ciliophora</taxon>
        <taxon>Intramacronucleata</taxon>
        <taxon>Oligohymenophorea</taxon>
        <taxon>Scuticociliatia</taxon>
        <taxon>Philasterida</taxon>
        <taxon>Pseudocohnilembidae</taxon>
        <taxon>Pseudocohnilembus</taxon>
    </lineage>
</organism>
<dbReference type="AlphaFoldDB" id="A0A0V0QUU6"/>
<accession>A0A0V0QUU6</accession>
<comment type="caution">
    <text evidence="3">The sequence shown here is derived from an EMBL/GenBank/DDBJ whole genome shotgun (WGS) entry which is preliminary data.</text>
</comment>
<dbReference type="Proteomes" id="UP000054937">
    <property type="component" value="Unassembled WGS sequence"/>
</dbReference>
<sequence>MSHYKSATKQQYNDNLKTGEKNSTVQFQHEEDTPQRKVPLNYKSPHHNNKSNLQLKIQQKAQNFYNQQKSFNLVNNLEKNFQKITQSQEKVKHLDNNISFKNLIEDQENNQENIQDYQNKGKNNQKSNQENENDYLQGSFAKQNYNKFAQQSPQQIIENGIWNKFEESFQKQSIQQGDKNDKYSNQFKNDSQYQQSLLDDNQKNEYKQPANDSQKNINNFNVSPKKMDQNRFIQLNYDYNQQKKNIQSAEIKKNLNQYDDENEDEKLKDYLKKKYLNSNNFQKKGNSDYQNTNNEKVNKRVSNYEDEINKQSQNQIQSQTLQDQNNIKNTKNNYARYDLKPNFLFKNQQNYSGKENDVDYYQNQNLSQQKEQKQKIQKQQQFLDKQNLELSVKLNQSFNEKQKILDSYKKQQQELQNQSNFHSPEIFKSQRQQNRIDFLSSIPVKGKNEIIEVDNKFFNQQNNQDSQNVKINIDKQQDQQKYQQKNKFFDQDQNLFEVLKQIKQKQTSCTVYESI</sequence>
<protein>
    <submittedName>
        <fullName evidence="3">Uncharacterized protein</fullName>
    </submittedName>
</protein>
<evidence type="ECO:0000313" key="3">
    <source>
        <dbReference type="EMBL" id="KRX06023.1"/>
    </source>
</evidence>
<feature type="coiled-coil region" evidence="1">
    <location>
        <begin position="366"/>
        <end position="418"/>
    </location>
</feature>
<feature type="compositionally biased region" description="Polar residues" evidence="2">
    <location>
        <begin position="1"/>
        <end position="27"/>
    </location>
</feature>
<proteinExistence type="predicted"/>
<evidence type="ECO:0000256" key="2">
    <source>
        <dbReference type="SAM" id="MobiDB-lite"/>
    </source>
</evidence>
<feature type="region of interest" description="Disordered" evidence="2">
    <location>
        <begin position="204"/>
        <end position="225"/>
    </location>
</feature>
<gene>
    <name evidence="3" type="ORF">PPERSA_01101</name>
</gene>
<feature type="region of interest" description="Disordered" evidence="2">
    <location>
        <begin position="1"/>
        <end position="49"/>
    </location>
</feature>
<dbReference type="InParanoid" id="A0A0V0QUU6"/>
<keyword evidence="4" id="KW-1185">Reference proteome</keyword>
<dbReference type="EMBL" id="LDAU01000102">
    <property type="protein sequence ID" value="KRX06023.1"/>
    <property type="molecule type" value="Genomic_DNA"/>
</dbReference>
<feature type="compositionally biased region" description="Polar residues" evidence="2">
    <location>
        <begin position="210"/>
        <end position="222"/>
    </location>
</feature>
<name>A0A0V0QUU6_PSEPJ</name>
<evidence type="ECO:0000256" key="1">
    <source>
        <dbReference type="SAM" id="Coils"/>
    </source>
</evidence>
<keyword evidence="1" id="KW-0175">Coiled coil</keyword>
<evidence type="ECO:0000313" key="4">
    <source>
        <dbReference type="Proteomes" id="UP000054937"/>
    </source>
</evidence>